<keyword evidence="1" id="KW-0472">Membrane</keyword>
<reference evidence="3" key="1">
    <citation type="submission" date="2023-06" db="EMBL/GenBank/DDBJ databases">
        <title>Identification and characterization of horizontal gene transfer across gut microbiota members of farm animals based on homology search.</title>
        <authorList>
            <person name="Zeman M."/>
            <person name="Kubasova T."/>
            <person name="Jahodarova E."/>
            <person name="Nykrynova M."/>
            <person name="Rychlik I."/>
        </authorList>
    </citation>
    <scope>NUCLEOTIDE SEQUENCE [LARGE SCALE GENOMIC DNA]</scope>
    <source>
        <strain evidence="3">153_Feed</strain>
    </source>
</reference>
<dbReference type="EMBL" id="JAUDEA010000011">
    <property type="protein sequence ID" value="MDM8271518.1"/>
    <property type="molecule type" value="Genomic_DNA"/>
</dbReference>
<evidence type="ECO:0000313" key="2">
    <source>
        <dbReference type="EMBL" id="MDM8271518.1"/>
    </source>
</evidence>
<dbReference type="PROSITE" id="PS50244">
    <property type="entry name" value="S5A_REDUCTASE"/>
    <property type="match status" value="1"/>
</dbReference>
<dbReference type="RefSeq" id="WP_289511595.1">
    <property type="nucleotide sequence ID" value="NZ_JAUDEA010000011.1"/>
</dbReference>
<dbReference type="PANTHER" id="PTHR32251">
    <property type="entry name" value="3-OXO-5-ALPHA-STEROID 4-DEHYDROGENASE"/>
    <property type="match status" value="1"/>
</dbReference>
<organism evidence="2 3">
    <name type="scientific">Thermophilibacter provencensis</name>
    <dbReference type="NCBI Taxonomy" id="1852386"/>
    <lineage>
        <taxon>Bacteria</taxon>
        <taxon>Bacillati</taxon>
        <taxon>Actinomycetota</taxon>
        <taxon>Coriobacteriia</taxon>
        <taxon>Coriobacteriales</taxon>
        <taxon>Atopobiaceae</taxon>
        <taxon>Thermophilibacter</taxon>
    </lineage>
</organism>
<name>A0ABT7V4J6_9ACTN</name>
<protein>
    <submittedName>
        <fullName evidence="2">DUF1295 domain-containing protein</fullName>
    </submittedName>
</protein>
<reference evidence="2 3" key="2">
    <citation type="submission" date="2023-06" db="EMBL/GenBank/DDBJ databases">
        <title>Identification and characterization of horizontal gene transfer across gut microbiota members of farm animals based on homology search.</title>
        <authorList>
            <person name="Schwarzerova J."/>
            <person name="Nykrynova M."/>
            <person name="Jureckova K."/>
            <person name="Cejkova D."/>
            <person name="Rychlik I."/>
        </authorList>
    </citation>
    <scope>NUCLEOTIDE SEQUENCE [LARGE SCALE GENOMIC DNA]</scope>
    <source>
        <strain evidence="2 3">153_Feed</strain>
    </source>
</reference>
<dbReference type="Proteomes" id="UP001529256">
    <property type="component" value="Unassembled WGS sequence"/>
</dbReference>
<comment type="caution">
    <text evidence="2">The sequence shown here is derived from an EMBL/GenBank/DDBJ whole genome shotgun (WGS) entry which is preliminary data.</text>
</comment>
<feature type="transmembrane region" description="Helical" evidence="1">
    <location>
        <begin position="6"/>
        <end position="25"/>
    </location>
</feature>
<dbReference type="Gene3D" id="1.20.120.1630">
    <property type="match status" value="1"/>
</dbReference>
<keyword evidence="1" id="KW-0812">Transmembrane</keyword>
<feature type="transmembrane region" description="Helical" evidence="1">
    <location>
        <begin position="32"/>
        <end position="52"/>
    </location>
</feature>
<dbReference type="InterPro" id="IPR010721">
    <property type="entry name" value="UstE-like"/>
</dbReference>
<proteinExistence type="predicted"/>
<accession>A0ABT7V4J6</accession>
<feature type="transmembrane region" description="Helical" evidence="1">
    <location>
        <begin position="58"/>
        <end position="80"/>
    </location>
</feature>
<feature type="transmembrane region" description="Helical" evidence="1">
    <location>
        <begin position="134"/>
        <end position="153"/>
    </location>
</feature>
<keyword evidence="3" id="KW-1185">Reference proteome</keyword>
<reference evidence="2 3" key="3">
    <citation type="submission" date="2023-06" db="EMBL/GenBank/DDBJ databases">
        <authorList>
            <person name="Zeman M."/>
            <person name="Kubasova T."/>
            <person name="Jahodarova E."/>
            <person name="Nykrynova M."/>
            <person name="Rychlik I."/>
        </authorList>
    </citation>
    <scope>NUCLEOTIDE SEQUENCE [LARGE SCALE GENOMIC DNA]</scope>
    <source>
        <strain evidence="2 3">153_Feed</strain>
    </source>
</reference>
<feature type="transmembrane region" description="Helical" evidence="1">
    <location>
        <begin position="101"/>
        <end position="122"/>
    </location>
</feature>
<dbReference type="Pfam" id="PF06966">
    <property type="entry name" value="DUF1295"/>
    <property type="match status" value="1"/>
</dbReference>
<feature type="transmembrane region" description="Helical" evidence="1">
    <location>
        <begin position="182"/>
        <end position="200"/>
    </location>
</feature>
<keyword evidence="1" id="KW-1133">Transmembrane helix</keyword>
<evidence type="ECO:0000256" key="1">
    <source>
        <dbReference type="SAM" id="Phobius"/>
    </source>
</evidence>
<dbReference type="PANTHER" id="PTHR32251:SF15">
    <property type="entry name" value="3-OXO-5-ALPHA-STEROID 4-DEHYDROGENASE (DUF1295)"/>
    <property type="match status" value="1"/>
</dbReference>
<gene>
    <name evidence="2" type="ORF">QUW25_07530</name>
</gene>
<sequence length="256" mass="27684">MNWVLIGTLFCVALVACCMGFKRFVWFMSIGYGLAVAAIALACLVAGAGIAGNALTPGLVAGLLVCLAYGLRLGVFLWRREMGNAAYRKVLATKVGKEPPVFVKALAWLFMGALYVCETAGLHLRLANGTPDDAVLWVGVVVMAVGAVIEAVADQQKSAQKAAHPDMVATEGLFRLVRCPNYLGEMLFWMGVLLAGVTSLTGVGQWAMALVGFVCIVFIMLDGARRMAKGHEARYGKDLRYREYADRTKLIIPFVW</sequence>
<feature type="transmembrane region" description="Helical" evidence="1">
    <location>
        <begin position="206"/>
        <end position="224"/>
    </location>
</feature>
<evidence type="ECO:0000313" key="3">
    <source>
        <dbReference type="Proteomes" id="UP001529256"/>
    </source>
</evidence>